<reference evidence="2" key="1">
    <citation type="journal article" date="2021" name="PeerJ">
        <title>Extensive microbial diversity within the chicken gut microbiome revealed by metagenomics and culture.</title>
        <authorList>
            <person name="Gilroy R."/>
            <person name="Ravi A."/>
            <person name="Getino M."/>
            <person name="Pursley I."/>
            <person name="Horton D.L."/>
            <person name="Alikhan N.F."/>
            <person name="Baker D."/>
            <person name="Gharbi K."/>
            <person name="Hall N."/>
            <person name="Watson M."/>
            <person name="Adriaenssens E.M."/>
            <person name="Foster-Nyarko E."/>
            <person name="Jarju S."/>
            <person name="Secka A."/>
            <person name="Antonio M."/>
            <person name="Oren A."/>
            <person name="Chaudhuri R.R."/>
            <person name="La Ragione R."/>
            <person name="Hildebrand F."/>
            <person name="Pallen M.J."/>
        </authorList>
    </citation>
    <scope>NUCLEOTIDE SEQUENCE</scope>
    <source>
        <strain evidence="2">ChiSxjej3B15-1167</strain>
    </source>
</reference>
<gene>
    <name evidence="2" type="ORF">H9849_07450</name>
</gene>
<protein>
    <submittedName>
        <fullName evidence="2">Uncharacterized protein</fullName>
    </submittedName>
</protein>
<name>A0A9D1X4X3_9FIRM</name>
<reference evidence="2" key="2">
    <citation type="submission" date="2021-04" db="EMBL/GenBank/DDBJ databases">
        <authorList>
            <person name="Gilroy R."/>
        </authorList>
    </citation>
    <scope>NUCLEOTIDE SEQUENCE</scope>
    <source>
        <strain evidence="2">ChiSxjej3B15-1167</strain>
    </source>
</reference>
<dbReference type="EMBL" id="DXEQ01000221">
    <property type="protein sequence ID" value="HIX72844.1"/>
    <property type="molecule type" value="Genomic_DNA"/>
</dbReference>
<accession>A0A9D1X4X3</accession>
<sequence length="474" mass="53963">MLRGSKEELFEQNHPVIRQLKEIPELIFPDQTEKLPTSALSFKRLFTRKEMDENHVDCLILYRIAGGVVHILKELQKRGVFPGLIEIGDFYAELMTGGVRVYLTHPEKFQLLHYEQDYEWYPEDERLFGDVELFDEKTQKKANVRLIYKILVASTRGNVKIPPKFTEADYSELFYKALPEEWKQLFANQPDCDLETMEQLLVQCIHMEETFAREAKERLNEKAQKKVEEQASSAQPDGQGDTAGAGRTLYSMIVLLRTELEDARIMSRMVYQLQDALETETELSHLEWQQAFVFGNGSIAVTEFAAHPAGFRCQCEQEIKDYSAGEALLIGAALMEEKMRQQPDGWSEKQCRNLFRMYVLADGRLKNDRIFRAALPKLFACQQHGMEFYVLAAEDSRCEACQSLKNLMEEPADGVGPIRKVGKHDAALQRAGSAVQRNMAPGKAGAPERGTAREPEDILRDVAPDRTVPGGESC</sequence>
<proteinExistence type="predicted"/>
<organism evidence="2 3">
    <name type="scientific">Candidatus Anaerobutyricum stercoripullorum</name>
    <dbReference type="NCBI Taxonomy" id="2838456"/>
    <lineage>
        <taxon>Bacteria</taxon>
        <taxon>Bacillati</taxon>
        <taxon>Bacillota</taxon>
        <taxon>Clostridia</taxon>
        <taxon>Lachnospirales</taxon>
        <taxon>Lachnospiraceae</taxon>
        <taxon>Anaerobutyricum</taxon>
    </lineage>
</organism>
<evidence type="ECO:0000313" key="2">
    <source>
        <dbReference type="EMBL" id="HIX72844.1"/>
    </source>
</evidence>
<evidence type="ECO:0000313" key="3">
    <source>
        <dbReference type="Proteomes" id="UP000886805"/>
    </source>
</evidence>
<feature type="region of interest" description="Disordered" evidence="1">
    <location>
        <begin position="222"/>
        <end position="243"/>
    </location>
</feature>
<dbReference type="AlphaFoldDB" id="A0A9D1X4X3"/>
<dbReference type="Proteomes" id="UP000886805">
    <property type="component" value="Unassembled WGS sequence"/>
</dbReference>
<feature type="region of interest" description="Disordered" evidence="1">
    <location>
        <begin position="429"/>
        <end position="474"/>
    </location>
</feature>
<comment type="caution">
    <text evidence="2">The sequence shown here is derived from an EMBL/GenBank/DDBJ whole genome shotgun (WGS) entry which is preliminary data.</text>
</comment>
<feature type="compositionally biased region" description="Basic and acidic residues" evidence="1">
    <location>
        <begin position="450"/>
        <end position="464"/>
    </location>
</feature>
<evidence type="ECO:0000256" key="1">
    <source>
        <dbReference type="SAM" id="MobiDB-lite"/>
    </source>
</evidence>